<organism evidence="1 2">
    <name type="scientific">Naasia lichenicola</name>
    <dbReference type="NCBI Taxonomy" id="2565933"/>
    <lineage>
        <taxon>Bacteria</taxon>
        <taxon>Bacillati</taxon>
        <taxon>Actinomycetota</taxon>
        <taxon>Actinomycetes</taxon>
        <taxon>Micrococcales</taxon>
        <taxon>Microbacteriaceae</taxon>
        <taxon>Naasia</taxon>
    </lineage>
</organism>
<proteinExistence type="predicted"/>
<reference evidence="1 2" key="1">
    <citation type="submission" date="2019-04" db="EMBL/GenBank/DDBJ databases">
        <authorList>
            <person name="Jiang L."/>
        </authorList>
    </citation>
    <scope>NUCLEOTIDE SEQUENCE [LARGE SCALE GENOMIC DNA]</scope>
    <source>
        <strain evidence="1 2">YIM 131853</strain>
    </source>
</reference>
<dbReference type="InterPro" id="IPR037079">
    <property type="entry name" value="AF2212/PG0164-like_sf"/>
</dbReference>
<comment type="caution">
    <text evidence="1">The sequence shown here is derived from an EMBL/GenBank/DDBJ whole genome shotgun (WGS) entry which is preliminary data.</text>
</comment>
<dbReference type="AlphaFoldDB" id="A0A4S4FGK0"/>
<keyword evidence="2" id="KW-1185">Reference proteome</keyword>
<name>A0A4S4FGK0_9MICO</name>
<protein>
    <submittedName>
        <fullName evidence="1">DUF1905 domain-containing protein</fullName>
    </submittedName>
</protein>
<dbReference type="Pfam" id="PF08922">
    <property type="entry name" value="DUF1905"/>
    <property type="match status" value="1"/>
</dbReference>
<dbReference type="InterPro" id="IPR015018">
    <property type="entry name" value="DUF1905"/>
</dbReference>
<evidence type="ECO:0000313" key="1">
    <source>
        <dbReference type="EMBL" id="THG29379.1"/>
    </source>
</evidence>
<dbReference type="Proteomes" id="UP000309133">
    <property type="component" value="Unassembled WGS sequence"/>
</dbReference>
<gene>
    <name evidence="1" type="ORF">E6C64_11740</name>
</gene>
<dbReference type="Gene3D" id="2.40.30.100">
    <property type="entry name" value="AF2212/PG0164-like"/>
    <property type="match status" value="1"/>
</dbReference>
<sequence length="123" mass="13501">MRTEAGISIGGASRASTVEGRGVADSYSFTAPLWEWPSRANWFFVSVPKEHSEDIADRPLPPRGFGSVRVRVHVGATSWTTSIFPDSDGTYSLPIKSQVRRKRGIEPGEEIGAELDVQIELLD</sequence>
<evidence type="ECO:0000313" key="2">
    <source>
        <dbReference type="Proteomes" id="UP000309133"/>
    </source>
</evidence>
<dbReference type="OrthoDB" id="9808666at2"/>
<accession>A0A4S4FGK0</accession>
<dbReference type="EMBL" id="SSSM01000005">
    <property type="protein sequence ID" value="THG29379.1"/>
    <property type="molecule type" value="Genomic_DNA"/>
</dbReference>
<dbReference type="SUPFAM" id="SSF141694">
    <property type="entry name" value="AF2212/PG0164-like"/>
    <property type="match status" value="1"/>
</dbReference>
<dbReference type="RefSeq" id="WP_136427709.1">
    <property type="nucleotide sequence ID" value="NZ_SSSM01000005.1"/>
</dbReference>